<dbReference type="NCBIfam" id="TIGR02118">
    <property type="entry name" value="EthD family reductase"/>
    <property type="match status" value="1"/>
</dbReference>
<evidence type="ECO:0000313" key="3">
    <source>
        <dbReference type="EMBL" id="KAF2863400.1"/>
    </source>
</evidence>
<keyword evidence="4" id="KW-1185">Reference proteome</keyword>
<evidence type="ECO:0000313" key="4">
    <source>
        <dbReference type="Proteomes" id="UP000799421"/>
    </source>
</evidence>
<dbReference type="Gene3D" id="3.30.70.100">
    <property type="match status" value="1"/>
</dbReference>
<proteinExistence type="inferred from homology"/>
<evidence type="ECO:0000256" key="1">
    <source>
        <dbReference type="ARBA" id="ARBA00005986"/>
    </source>
</evidence>
<feature type="domain" description="EthD" evidence="2">
    <location>
        <begin position="16"/>
        <end position="87"/>
    </location>
</feature>
<dbReference type="SUPFAM" id="SSF54909">
    <property type="entry name" value="Dimeric alpha+beta barrel"/>
    <property type="match status" value="1"/>
</dbReference>
<dbReference type="PANTHER" id="PTHR40260:SF2">
    <property type="entry name" value="BLR8190 PROTEIN"/>
    <property type="match status" value="1"/>
</dbReference>
<evidence type="ECO:0000259" key="2">
    <source>
        <dbReference type="Pfam" id="PF07110"/>
    </source>
</evidence>
<reference evidence="3" key="1">
    <citation type="journal article" date="2020" name="Stud. Mycol.">
        <title>101 Dothideomycetes genomes: a test case for predicting lifestyles and emergence of pathogens.</title>
        <authorList>
            <person name="Haridas S."/>
            <person name="Albert R."/>
            <person name="Binder M."/>
            <person name="Bloem J."/>
            <person name="Labutti K."/>
            <person name="Salamov A."/>
            <person name="Andreopoulos B."/>
            <person name="Baker S."/>
            <person name="Barry K."/>
            <person name="Bills G."/>
            <person name="Bluhm B."/>
            <person name="Cannon C."/>
            <person name="Castanera R."/>
            <person name="Culley D."/>
            <person name="Daum C."/>
            <person name="Ezra D."/>
            <person name="Gonzalez J."/>
            <person name="Henrissat B."/>
            <person name="Kuo A."/>
            <person name="Liang C."/>
            <person name="Lipzen A."/>
            <person name="Lutzoni F."/>
            <person name="Magnuson J."/>
            <person name="Mondo S."/>
            <person name="Nolan M."/>
            <person name="Ohm R."/>
            <person name="Pangilinan J."/>
            <person name="Park H.-J."/>
            <person name="Ramirez L."/>
            <person name="Alfaro M."/>
            <person name="Sun H."/>
            <person name="Tritt A."/>
            <person name="Yoshinaga Y."/>
            <person name="Zwiers L.-H."/>
            <person name="Turgeon B."/>
            <person name="Goodwin S."/>
            <person name="Spatafora J."/>
            <person name="Crous P."/>
            <person name="Grigoriev I."/>
        </authorList>
    </citation>
    <scope>NUCLEOTIDE SEQUENCE</scope>
    <source>
        <strain evidence="3">CBS 480.64</strain>
    </source>
</reference>
<protein>
    <recommendedName>
        <fullName evidence="2">EthD domain-containing protein</fullName>
    </recommendedName>
</protein>
<dbReference type="Pfam" id="PF07110">
    <property type="entry name" value="EthD"/>
    <property type="match status" value="1"/>
</dbReference>
<accession>A0A6A7C7J0</accession>
<dbReference type="InterPro" id="IPR011008">
    <property type="entry name" value="Dimeric_a/b-barrel"/>
</dbReference>
<name>A0A6A7C7J0_9PEZI</name>
<organism evidence="3 4">
    <name type="scientific">Piedraia hortae CBS 480.64</name>
    <dbReference type="NCBI Taxonomy" id="1314780"/>
    <lineage>
        <taxon>Eukaryota</taxon>
        <taxon>Fungi</taxon>
        <taxon>Dikarya</taxon>
        <taxon>Ascomycota</taxon>
        <taxon>Pezizomycotina</taxon>
        <taxon>Dothideomycetes</taxon>
        <taxon>Dothideomycetidae</taxon>
        <taxon>Capnodiales</taxon>
        <taxon>Piedraiaceae</taxon>
        <taxon>Piedraia</taxon>
    </lineage>
</organism>
<dbReference type="EMBL" id="MU005961">
    <property type="protein sequence ID" value="KAF2863400.1"/>
    <property type="molecule type" value="Genomic_DNA"/>
</dbReference>
<dbReference type="InterPro" id="IPR009799">
    <property type="entry name" value="EthD_dom"/>
</dbReference>
<dbReference type="GO" id="GO:0016491">
    <property type="term" value="F:oxidoreductase activity"/>
    <property type="evidence" value="ECO:0007669"/>
    <property type="project" value="InterPro"/>
</dbReference>
<comment type="similarity">
    <text evidence="1">Belongs to the tpcK family.</text>
</comment>
<dbReference type="Proteomes" id="UP000799421">
    <property type="component" value="Unassembled WGS sequence"/>
</dbReference>
<dbReference type="PANTHER" id="PTHR40260">
    <property type="entry name" value="BLR8190 PROTEIN"/>
    <property type="match status" value="1"/>
</dbReference>
<dbReference type="OrthoDB" id="722566at2759"/>
<gene>
    <name evidence="3" type="ORF">K470DRAFT_255106</name>
</gene>
<dbReference type="AlphaFoldDB" id="A0A6A7C7J0"/>
<sequence>MAGLTVLYHKGTTLDMDHYLKVHIPLVEKLWGPYGMESAKVYKMDDDAAFCAQATLTWGSLDQIKKALAAPATKEIQDDVKKFADKEPIFIFGETLVSTGQEGAKSKI</sequence>